<dbReference type="Pfam" id="PF00375">
    <property type="entry name" value="SDF"/>
    <property type="match status" value="1"/>
</dbReference>
<keyword evidence="2" id="KW-0813">Transport</keyword>
<evidence type="ECO:0008006" key="9">
    <source>
        <dbReference type="Google" id="ProtNLM"/>
    </source>
</evidence>
<reference evidence="8" key="1">
    <citation type="submission" date="2017-02" db="EMBL/GenBank/DDBJ databases">
        <authorList>
            <person name="Regsiter A."/>
            <person name="William W."/>
        </authorList>
    </citation>
    <scope>NUCLEOTIDE SEQUENCE</scope>
    <source>
        <strain evidence="8">BdmA 4</strain>
    </source>
</reference>
<evidence type="ECO:0000256" key="2">
    <source>
        <dbReference type="ARBA" id="ARBA00022448"/>
    </source>
</evidence>
<feature type="transmembrane region" description="Helical" evidence="7">
    <location>
        <begin position="375"/>
        <end position="399"/>
    </location>
</feature>
<organism evidence="8">
    <name type="scientific">uncultured spirochete</name>
    <dbReference type="NCBI Taxonomy" id="156406"/>
    <lineage>
        <taxon>Bacteria</taxon>
        <taxon>Pseudomonadati</taxon>
        <taxon>Spirochaetota</taxon>
        <taxon>Spirochaetia</taxon>
        <taxon>Spirochaetales</taxon>
        <taxon>environmental samples</taxon>
    </lineage>
</organism>
<evidence type="ECO:0000256" key="6">
    <source>
        <dbReference type="ARBA" id="ARBA00023136"/>
    </source>
</evidence>
<keyword evidence="3" id="KW-1003">Cell membrane</keyword>
<keyword evidence="4 7" id="KW-0812">Transmembrane</keyword>
<evidence type="ECO:0000256" key="4">
    <source>
        <dbReference type="ARBA" id="ARBA00022692"/>
    </source>
</evidence>
<evidence type="ECO:0000256" key="1">
    <source>
        <dbReference type="ARBA" id="ARBA00004651"/>
    </source>
</evidence>
<feature type="transmembrane region" description="Helical" evidence="7">
    <location>
        <begin position="140"/>
        <end position="159"/>
    </location>
</feature>
<feature type="transmembrane region" description="Helical" evidence="7">
    <location>
        <begin position="180"/>
        <end position="205"/>
    </location>
</feature>
<dbReference type="SUPFAM" id="SSF118215">
    <property type="entry name" value="Proton glutamate symport protein"/>
    <property type="match status" value="1"/>
</dbReference>
<feature type="transmembrane region" description="Helical" evidence="7">
    <location>
        <begin position="249"/>
        <end position="270"/>
    </location>
</feature>
<dbReference type="PANTHER" id="PTHR42865:SF7">
    <property type="entry name" value="PROTON_GLUTAMATE-ASPARTATE SYMPORTER"/>
    <property type="match status" value="1"/>
</dbReference>
<sequence>MLFATMKLWLKYAFGIIMGAVLYIALPPSMVHGTPAISFLAEISLKIGGYALILTLAASIPISVFRLSESHRFSKIDSSTLVFFIISLIIAAGIGLASTLIFRPAPLPLISDSGAMQSLDPLELIRSTFPSKIFSTFSGAATWFLPLALFMLAFGLALSHDPVMARPILPVLDVISRAAYLINSFLSEILGIMLIPISLYLFLNLRDTGMLSEYKGILVYSSALTILLVLVIFPIIYRILGGKSNPYVLLYRMMGPLLAAAASGSVFFSSGTALRHVSESLGVKRDTNAVILPLALIGGRTGSVIIVASSFIAMFLSYSKNSPSVGQIALLLIIVPFSVVVGAAGLRSDILVMLSLTCMLFGQGFQNGASLLVPVALPLSICAVILDSAWMMYSVALIAEHHGERTIKKARNFI</sequence>
<dbReference type="EMBL" id="FWDO01000007">
    <property type="protein sequence ID" value="SLM19878.1"/>
    <property type="molecule type" value="Genomic_DNA"/>
</dbReference>
<evidence type="ECO:0000256" key="3">
    <source>
        <dbReference type="ARBA" id="ARBA00022475"/>
    </source>
</evidence>
<feature type="transmembrane region" description="Helical" evidence="7">
    <location>
        <begin position="217"/>
        <end position="237"/>
    </location>
</feature>
<dbReference type="InterPro" id="IPR036458">
    <property type="entry name" value="Na:dicarbo_symporter_sf"/>
</dbReference>
<evidence type="ECO:0000313" key="8">
    <source>
        <dbReference type="EMBL" id="SLM19878.1"/>
    </source>
</evidence>
<dbReference type="Gene3D" id="1.10.3860.10">
    <property type="entry name" value="Sodium:dicarboxylate symporter"/>
    <property type="match status" value="1"/>
</dbReference>
<keyword evidence="5 7" id="KW-1133">Transmembrane helix</keyword>
<protein>
    <recommendedName>
        <fullName evidence="9">Transporter</fullName>
    </recommendedName>
</protein>
<feature type="transmembrane region" description="Helical" evidence="7">
    <location>
        <begin position="80"/>
        <end position="102"/>
    </location>
</feature>
<feature type="transmembrane region" description="Helical" evidence="7">
    <location>
        <begin position="9"/>
        <end position="27"/>
    </location>
</feature>
<feature type="transmembrane region" description="Helical" evidence="7">
    <location>
        <begin position="47"/>
        <end position="68"/>
    </location>
</feature>
<keyword evidence="6 7" id="KW-0472">Membrane</keyword>
<dbReference type="PANTHER" id="PTHR42865">
    <property type="entry name" value="PROTON/GLUTAMATE-ASPARTATE SYMPORTER"/>
    <property type="match status" value="1"/>
</dbReference>
<proteinExistence type="predicted"/>
<evidence type="ECO:0000256" key="7">
    <source>
        <dbReference type="SAM" id="Phobius"/>
    </source>
</evidence>
<dbReference type="InterPro" id="IPR001991">
    <property type="entry name" value="Na-dicarboxylate_symporter"/>
</dbReference>
<comment type="subcellular location">
    <subcellularLocation>
        <location evidence="1">Cell membrane</location>
        <topology evidence="1">Multi-pass membrane protein</topology>
    </subcellularLocation>
</comment>
<feature type="transmembrane region" description="Helical" evidence="7">
    <location>
        <begin position="290"/>
        <end position="316"/>
    </location>
</feature>
<accession>A0A3P3XUC2</accession>
<feature type="transmembrane region" description="Helical" evidence="7">
    <location>
        <begin position="328"/>
        <end position="346"/>
    </location>
</feature>
<evidence type="ECO:0000256" key="5">
    <source>
        <dbReference type="ARBA" id="ARBA00022989"/>
    </source>
</evidence>
<dbReference type="AlphaFoldDB" id="A0A3P3XUC2"/>
<dbReference type="GO" id="GO:0005886">
    <property type="term" value="C:plasma membrane"/>
    <property type="evidence" value="ECO:0007669"/>
    <property type="project" value="UniProtKB-SubCell"/>
</dbReference>
<dbReference type="GO" id="GO:0015293">
    <property type="term" value="F:symporter activity"/>
    <property type="evidence" value="ECO:0007669"/>
    <property type="project" value="UniProtKB-KW"/>
</dbReference>
<gene>
    <name evidence="8" type="ORF">SPIRO4BDMA_70302</name>
</gene>
<name>A0A3P3XUC2_9SPIR</name>